<comment type="caution">
    <text evidence="1">The sequence shown here is derived from an EMBL/GenBank/DDBJ whole genome shotgun (WGS) entry which is preliminary data.</text>
</comment>
<keyword evidence="2" id="KW-1185">Reference proteome</keyword>
<evidence type="ECO:0000313" key="1">
    <source>
        <dbReference type="EMBL" id="EGG54665.1"/>
    </source>
</evidence>
<accession>F3QTE0</accession>
<name>F3QTE0_9BACT</name>
<organism evidence="1 2">
    <name type="scientific">Paraprevotella xylaniphila YIT 11841</name>
    <dbReference type="NCBI Taxonomy" id="762982"/>
    <lineage>
        <taxon>Bacteria</taxon>
        <taxon>Pseudomonadati</taxon>
        <taxon>Bacteroidota</taxon>
        <taxon>Bacteroidia</taxon>
        <taxon>Bacteroidales</taxon>
        <taxon>Prevotellaceae</taxon>
        <taxon>Paraprevotella</taxon>
    </lineage>
</organism>
<reference evidence="1 2" key="1">
    <citation type="submission" date="2011-02" db="EMBL/GenBank/DDBJ databases">
        <authorList>
            <person name="Weinstock G."/>
            <person name="Sodergren E."/>
            <person name="Clifton S."/>
            <person name="Fulton L."/>
            <person name="Fulton B."/>
            <person name="Courtney L."/>
            <person name="Fronick C."/>
            <person name="Harrison M."/>
            <person name="Strong C."/>
            <person name="Farmer C."/>
            <person name="Delahaunty K."/>
            <person name="Markovic C."/>
            <person name="Hall O."/>
            <person name="Minx P."/>
            <person name="Tomlinson C."/>
            <person name="Mitreva M."/>
            <person name="Hou S."/>
            <person name="Chen J."/>
            <person name="Wollam A."/>
            <person name="Pepin K.H."/>
            <person name="Johnson M."/>
            <person name="Bhonagiri V."/>
            <person name="Zhang X."/>
            <person name="Suruliraj S."/>
            <person name="Warren W."/>
            <person name="Chinwalla A."/>
            <person name="Mardis E.R."/>
            <person name="Wilson R.K."/>
        </authorList>
    </citation>
    <scope>NUCLEOTIDE SEQUENCE [LARGE SCALE GENOMIC DNA]</scope>
    <source>
        <strain evidence="1 2">YIT 11841</strain>
    </source>
</reference>
<dbReference type="EMBL" id="AFBR01000036">
    <property type="protein sequence ID" value="EGG54665.1"/>
    <property type="molecule type" value="Genomic_DNA"/>
</dbReference>
<dbReference type="AlphaFoldDB" id="F3QTE0"/>
<evidence type="ECO:0000313" key="2">
    <source>
        <dbReference type="Proteomes" id="UP000005546"/>
    </source>
</evidence>
<dbReference type="OrthoDB" id="1079741at2"/>
<dbReference type="Proteomes" id="UP000005546">
    <property type="component" value="Unassembled WGS sequence"/>
</dbReference>
<dbReference type="STRING" id="762982.HMPREF9442_01457"/>
<sequence>MRKMFTLEMKDYLMRMVLFVAVCMVGVGGLKAAPGLSADDPLIFEGGEEYDVSGSYFKDLYATFTAPSDGVLTLTFDSTDPLDLYTDNTYQTMVEPRLVYNNGVCELEVKAGITYYFHRSFMLSARTISVEFGKEAVALKLQRVSPTEGETLFVSNATVSFTFNRDVKMDGATLTIGGKEKSIDAVSTSSSVQFDLSAIMMEAYNDGILKEGDDMLLTLKGVRNANKESDIYGEDGTCSLTLKAAAKPVVLNSSVNTPGNGMDIFHSYVMSGDENVVQLNFDGALDTEKKPVATLIYGDIEAENGFYQETLDAQFLGENTVTVDLSGKSRRHKDMLPNYSGAAFGTISLKIAGVYAADGQPVYSGAQSSVGSCTFQYAYEEVKVDIAVAFDDLAGSNSIDGLDSLTIWVRGDEYLHYTGVQFDFMVNGQVNSIVEKDIKKKADSEEEGACILRVCVPKSDADANSEVKVSFVGLEAADGGDYSADFSAVFTTVGNLVNVPDLILTPVSGSTVENIKEVLVGCSEGIRVNADNKEKIQIWDRMRNVVATAVSMEPVIPEDEKENPDYIPTEIKVVFDNEVKLPGAYMVNLPAEAFVLGNQTSILSKATLVDYMIIGEVAKDYVPSEVVAETEGSTVIGFTIKTPEWVTLDENFDTEKIKIYNSNTQEEVVGGKSVSYAAAFEDFSIALENPLTEKGTYTLFIPAELFGNGSWIPGSTEGACNPELTYTIVIDENGVTVGVNSVLAEIGTKVTVYNLNGVRVLYNADRDALKALRKGIYVVNGKKVVIK</sequence>
<dbReference type="HOGENOM" id="CLU_356333_0_0_10"/>
<proteinExistence type="predicted"/>
<gene>
    <name evidence="1" type="ORF">HMPREF9442_01457</name>
</gene>
<dbReference type="RefSeq" id="WP_008626555.1">
    <property type="nucleotide sequence ID" value="NZ_GL883837.1"/>
</dbReference>
<protein>
    <submittedName>
        <fullName evidence="1">Conserved domain protein</fullName>
    </submittedName>
</protein>